<evidence type="ECO:0000313" key="1">
    <source>
        <dbReference type="EMBL" id="GAI87061.1"/>
    </source>
</evidence>
<dbReference type="EMBL" id="BARW01007374">
    <property type="protein sequence ID" value="GAI87061.1"/>
    <property type="molecule type" value="Genomic_DNA"/>
</dbReference>
<accession>X1T6R2</accession>
<comment type="caution">
    <text evidence="1">The sequence shown here is derived from an EMBL/GenBank/DDBJ whole genome shotgun (WGS) entry which is preliminary data.</text>
</comment>
<organism evidence="1">
    <name type="scientific">marine sediment metagenome</name>
    <dbReference type="NCBI Taxonomy" id="412755"/>
    <lineage>
        <taxon>unclassified sequences</taxon>
        <taxon>metagenomes</taxon>
        <taxon>ecological metagenomes</taxon>
    </lineage>
</organism>
<gene>
    <name evidence="1" type="ORF">S12H4_15366</name>
</gene>
<reference evidence="1" key="1">
    <citation type="journal article" date="2014" name="Front. Microbiol.">
        <title>High frequency of phylogenetically diverse reductive dehalogenase-homologous genes in deep subseafloor sedimentary metagenomes.</title>
        <authorList>
            <person name="Kawai M."/>
            <person name="Futagami T."/>
            <person name="Toyoda A."/>
            <person name="Takaki Y."/>
            <person name="Nishi S."/>
            <person name="Hori S."/>
            <person name="Arai W."/>
            <person name="Tsubouchi T."/>
            <person name="Morono Y."/>
            <person name="Uchiyama I."/>
            <person name="Ito T."/>
            <person name="Fujiyama A."/>
            <person name="Inagaki F."/>
            <person name="Takami H."/>
        </authorList>
    </citation>
    <scope>NUCLEOTIDE SEQUENCE</scope>
    <source>
        <strain evidence="1">Expedition CK06-06</strain>
    </source>
</reference>
<dbReference type="AlphaFoldDB" id="X1T6R2"/>
<name>X1T6R2_9ZZZZ</name>
<sequence>MEEEMKVIKELYEIMSYSPDYLLDITKVMTDLYKDPANTCITFSIMIDIAYQKFKGKDIELLLQEARREALYQQKGLICSSLSQSILFLSLPYHEFVVLLYFSFNHFLIY</sequence>
<protein>
    <submittedName>
        <fullName evidence="1">Uncharacterized protein</fullName>
    </submittedName>
</protein>
<proteinExistence type="predicted"/>